<reference evidence="1" key="1">
    <citation type="journal article" date="2022" name="Int. J. Mol. Sci.">
        <title>Draft Genome of Tanacetum Coccineum: Genomic Comparison of Closely Related Tanacetum-Family Plants.</title>
        <authorList>
            <person name="Yamashiro T."/>
            <person name="Shiraishi A."/>
            <person name="Nakayama K."/>
            <person name="Satake H."/>
        </authorList>
    </citation>
    <scope>NUCLEOTIDE SEQUENCE</scope>
</reference>
<dbReference type="EMBL" id="BQNB010013783">
    <property type="protein sequence ID" value="GJT20219.1"/>
    <property type="molecule type" value="Genomic_DNA"/>
</dbReference>
<organism evidence="1 2">
    <name type="scientific">Tanacetum coccineum</name>
    <dbReference type="NCBI Taxonomy" id="301880"/>
    <lineage>
        <taxon>Eukaryota</taxon>
        <taxon>Viridiplantae</taxon>
        <taxon>Streptophyta</taxon>
        <taxon>Embryophyta</taxon>
        <taxon>Tracheophyta</taxon>
        <taxon>Spermatophyta</taxon>
        <taxon>Magnoliopsida</taxon>
        <taxon>eudicotyledons</taxon>
        <taxon>Gunneridae</taxon>
        <taxon>Pentapetalae</taxon>
        <taxon>asterids</taxon>
        <taxon>campanulids</taxon>
        <taxon>Asterales</taxon>
        <taxon>Asteraceae</taxon>
        <taxon>Asteroideae</taxon>
        <taxon>Anthemideae</taxon>
        <taxon>Anthemidinae</taxon>
        <taxon>Tanacetum</taxon>
    </lineage>
</organism>
<gene>
    <name evidence="1" type="ORF">Tco_0878925</name>
</gene>
<evidence type="ECO:0000313" key="2">
    <source>
        <dbReference type="Proteomes" id="UP001151760"/>
    </source>
</evidence>
<keyword evidence="2" id="KW-1185">Reference proteome</keyword>
<protein>
    <submittedName>
        <fullName evidence="1">Uncharacterized protein</fullName>
    </submittedName>
</protein>
<name>A0ABQ5C4N7_9ASTR</name>
<comment type="caution">
    <text evidence="1">The sequence shown here is derived from an EMBL/GenBank/DDBJ whole genome shotgun (WGS) entry which is preliminary data.</text>
</comment>
<dbReference type="Proteomes" id="UP001151760">
    <property type="component" value="Unassembled WGS sequence"/>
</dbReference>
<proteinExistence type="predicted"/>
<reference evidence="1" key="2">
    <citation type="submission" date="2022-01" db="EMBL/GenBank/DDBJ databases">
        <authorList>
            <person name="Yamashiro T."/>
            <person name="Shiraishi A."/>
            <person name="Satake H."/>
            <person name="Nakayama K."/>
        </authorList>
    </citation>
    <scope>NUCLEOTIDE SEQUENCE</scope>
</reference>
<evidence type="ECO:0000313" key="1">
    <source>
        <dbReference type="EMBL" id="GJT20219.1"/>
    </source>
</evidence>
<accession>A0ABQ5C4N7</accession>
<sequence length="397" mass="45079">MHSNDMTCFKELESHLRCLYQNSFVHVEKLKQVEMAFLRFFSIFDSEEVTSSAGIASPILLENFKDYMGCKHETYRSNLLKYLDILAKCIDKRVYKYYEILVKEREVKEIKETGKLLNKTISHVHEIPKSFKLQSKDVLINSIQAVYASLVVMESKVKVDMGKELDDGLVVTESSEIESDKQDTSCRSGNDITHDEDVDIRPVYDQVPFAKVNSNTTPDSTNMCHRGGEIDQNAKKCQVSCPLLDPSSDNMTTKFSNQSLAFENISLKKIVAQLQKDFSRMETHCFNMELEYQNQALKDGQHGQILNKTSNKAKIKKEIEVLETINIELEHNTVMSDSKDSTVTYTEVSSLFTDLSDIRSPGVDGPPVMPEDPYAYVVATFQEPSSPDYVPGPEEPE</sequence>